<dbReference type="SUPFAM" id="SSF103473">
    <property type="entry name" value="MFS general substrate transporter"/>
    <property type="match status" value="1"/>
</dbReference>
<gene>
    <name evidence="8" type="ORF">CAQU_07595</name>
</gene>
<feature type="transmembrane region" description="Helical" evidence="6">
    <location>
        <begin position="347"/>
        <end position="369"/>
    </location>
</feature>
<evidence type="ECO:0000313" key="8">
    <source>
        <dbReference type="EMBL" id="APT84954.1"/>
    </source>
</evidence>
<protein>
    <recommendedName>
        <fullName evidence="7">Major facilitator superfamily (MFS) profile domain-containing protein</fullName>
    </recommendedName>
</protein>
<dbReference type="InterPro" id="IPR036259">
    <property type="entry name" value="MFS_trans_sf"/>
</dbReference>
<evidence type="ECO:0000256" key="6">
    <source>
        <dbReference type="SAM" id="Phobius"/>
    </source>
</evidence>
<reference evidence="8 9" key="1">
    <citation type="submission" date="2014-08" db="EMBL/GenBank/DDBJ databases">
        <title>Complete genome sequence of Corynebacterium aquilae S-613T(T) (=DSM 44791(T)), isolated from the choana of a healthy golden eagle.</title>
        <authorList>
            <person name="Ruckert C."/>
            <person name="Albersmeier A."/>
            <person name="Winkler A."/>
            <person name="Kalinowski J."/>
        </authorList>
    </citation>
    <scope>NUCLEOTIDE SEQUENCE [LARGE SCALE GENOMIC DNA]</scope>
    <source>
        <strain evidence="8 9">S-613</strain>
    </source>
</reference>
<name>A0A1L7CGK7_9CORY</name>
<dbReference type="Pfam" id="PF07690">
    <property type="entry name" value="MFS_1"/>
    <property type="match status" value="2"/>
</dbReference>
<evidence type="ECO:0000313" key="9">
    <source>
        <dbReference type="Proteomes" id="UP000185478"/>
    </source>
</evidence>
<dbReference type="Proteomes" id="UP000185478">
    <property type="component" value="Chromosome"/>
</dbReference>
<feature type="transmembrane region" description="Helical" evidence="6">
    <location>
        <begin position="225"/>
        <end position="246"/>
    </location>
</feature>
<dbReference type="CDD" id="cd06173">
    <property type="entry name" value="MFS_MefA_like"/>
    <property type="match status" value="1"/>
</dbReference>
<dbReference type="GO" id="GO:0022857">
    <property type="term" value="F:transmembrane transporter activity"/>
    <property type="evidence" value="ECO:0007669"/>
    <property type="project" value="InterPro"/>
</dbReference>
<dbReference type="InterPro" id="IPR005829">
    <property type="entry name" value="Sugar_transporter_CS"/>
</dbReference>
<feature type="transmembrane region" description="Helical" evidence="6">
    <location>
        <begin position="95"/>
        <end position="116"/>
    </location>
</feature>
<keyword evidence="2" id="KW-1003">Cell membrane</keyword>
<feature type="transmembrane region" description="Helical" evidence="6">
    <location>
        <begin position="258"/>
        <end position="278"/>
    </location>
</feature>
<feature type="transmembrane region" description="Helical" evidence="6">
    <location>
        <begin position="7"/>
        <end position="32"/>
    </location>
</feature>
<feature type="transmembrane region" description="Helical" evidence="6">
    <location>
        <begin position="38"/>
        <end position="59"/>
    </location>
</feature>
<sequence>MWPANAGLFIASGGLSMFGNAIANVVWVWLVLDRTGDPAAAGVVAMFISIPAIVFSFFGGRLIDSVGRKPMSVVSDVISASSVALLIVVDSLTDLTVGWFIVLGIIGAVGDVPGMAARQALTGDVARCSGWSVDRLAGLSQSVAGMSFLVGPALGGVLLSMLPTTSVLWITVACSAAAAVVTFVLRISPAAVQVDEEQPQSVRGVVARARSEVTAWRAIVAHPQVTMLAVLSFAGALLVMPYLIVLTPAHFHRVDNPSMYGVTMSSYAVGMMAGGVFVAKVGTARRRRMWMIALVFETVCFALMAWLAGGWVLAFAFALAGVSGGILNPLQTVMITEKVDDRVRGRAFSLFQMINLVGQPVGLAVVTMAVNYASIYTVAVWLCLAWVPVAVYSFWSARRHVEVLAPSAVA</sequence>
<feature type="transmembrane region" description="Helical" evidence="6">
    <location>
        <begin position="136"/>
        <end position="161"/>
    </location>
</feature>
<dbReference type="PANTHER" id="PTHR23513">
    <property type="entry name" value="INTEGRAL MEMBRANE EFFLUX PROTEIN-RELATED"/>
    <property type="match status" value="1"/>
</dbReference>
<evidence type="ECO:0000256" key="3">
    <source>
        <dbReference type="ARBA" id="ARBA00022692"/>
    </source>
</evidence>
<evidence type="ECO:0000256" key="5">
    <source>
        <dbReference type="ARBA" id="ARBA00023136"/>
    </source>
</evidence>
<keyword evidence="3 6" id="KW-0812">Transmembrane</keyword>
<keyword evidence="9" id="KW-1185">Reference proteome</keyword>
<feature type="transmembrane region" description="Helical" evidence="6">
    <location>
        <begin position="314"/>
        <end position="335"/>
    </location>
</feature>
<evidence type="ECO:0000256" key="1">
    <source>
        <dbReference type="ARBA" id="ARBA00004651"/>
    </source>
</evidence>
<keyword evidence="4 6" id="KW-1133">Transmembrane helix</keyword>
<dbReference type="PROSITE" id="PS50850">
    <property type="entry name" value="MFS"/>
    <property type="match status" value="1"/>
</dbReference>
<dbReference type="GO" id="GO:0005886">
    <property type="term" value="C:plasma membrane"/>
    <property type="evidence" value="ECO:0007669"/>
    <property type="project" value="UniProtKB-SubCell"/>
</dbReference>
<feature type="domain" description="Major facilitator superfamily (MFS) profile" evidence="7">
    <location>
        <begin position="1"/>
        <end position="400"/>
    </location>
</feature>
<dbReference type="EMBL" id="CP009245">
    <property type="protein sequence ID" value="APT84954.1"/>
    <property type="molecule type" value="Genomic_DNA"/>
</dbReference>
<feature type="transmembrane region" description="Helical" evidence="6">
    <location>
        <begin position="290"/>
        <end position="308"/>
    </location>
</feature>
<dbReference type="STRING" id="1431546.CAQU_07595"/>
<dbReference type="PROSITE" id="PS00216">
    <property type="entry name" value="SUGAR_TRANSPORT_1"/>
    <property type="match status" value="1"/>
</dbReference>
<dbReference type="InterPro" id="IPR011701">
    <property type="entry name" value="MFS"/>
</dbReference>
<evidence type="ECO:0000259" key="7">
    <source>
        <dbReference type="PROSITE" id="PS50850"/>
    </source>
</evidence>
<feature type="transmembrane region" description="Helical" evidence="6">
    <location>
        <begin position="167"/>
        <end position="185"/>
    </location>
</feature>
<comment type="subcellular location">
    <subcellularLocation>
        <location evidence="1">Cell membrane</location>
        <topology evidence="1">Multi-pass membrane protein</topology>
    </subcellularLocation>
</comment>
<feature type="transmembrane region" description="Helical" evidence="6">
    <location>
        <begin position="375"/>
        <end position="395"/>
    </location>
</feature>
<proteinExistence type="predicted"/>
<evidence type="ECO:0000256" key="2">
    <source>
        <dbReference type="ARBA" id="ARBA00022475"/>
    </source>
</evidence>
<organism evidence="8 9">
    <name type="scientific">Corynebacterium aquilae DSM 44791</name>
    <dbReference type="NCBI Taxonomy" id="1431546"/>
    <lineage>
        <taxon>Bacteria</taxon>
        <taxon>Bacillati</taxon>
        <taxon>Actinomycetota</taxon>
        <taxon>Actinomycetes</taxon>
        <taxon>Mycobacteriales</taxon>
        <taxon>Corynebacteriaceae</taxon>
        <taxon>Corynebacterium</taxon>
    </lineage>
</organism>
<evidence type="ECO:0000256" key="4">
    <source>
        <dbReference type="ARBA" id="ARBA00022989"/>
    </source>
</evidence>
<accession>A0A1L7CGK7</accession>
<dbReference type="Gene3D" id="1.20.1250.20">
    <property type="entry name" value="MFS general substrate transporter like domains"/>
    <property type="match status" value="1"/>
</dbReference>
<dbReference type="PANTHER" id="PTHR23513:SF6">
    <property type="entry name" value="MAJOR FACILITATOR SUPERFAMILY ASSOCIATED DOMAIN-CONTAINING PROTEIN"/>
    <property type="match status" value="1"/>
</dbReference>
<keyword evidence="5 6" id="KW-0472">Membrane</keyword>
<dbReference type="InterPro" id="IPR020846">
    <property type="entry name" value="MFS_dom"/>
</dbReference>
<dbReference type="KEGG" id="caqu:CAQU_07595"/>
<dbReference type="AlphaFoldDB" id="A0A1L7CGK7"/>